<evidence type="ECO:0000313" key="2">
    <source>
        <dbReference type="EMBL" id="MBC8591360.1"/>
    </source>
</evidence>
<name>A0A926INE2_9FIRM</name>
<reference evidence="2 3" key="1">
    <citation type="submission" date="2020-08" db="EMBL/GenBank/DDBJ databases">
        <title>Genome public.</title>
        <authorList>
            <person name="Liu C."/>
            <person name="Sun Q."/>
        </authorList>
    </citation>
    <scope>NUCLEOTIDE SEQUENCE [LARGE SCALE GENOMIC DNA]</scope>
    <source>
        <strain evidence="2 3">NSJ-26</strain>
    </source>
</reference>
<feature type="transmembrane region" description="Helical" evidence="1">
    <location>
        <begin position="356"/>
        <end position="380"/>
    </location>
</feature>
<dbReference type="Proteomes" id="UP000601522">
    <property type="component" value="Unassembled WGS sequence"/>
</dbReference>
<feature type="transmembrane region" description="Helical" evidence="1">
    <location>
        <begin position="244"/>
        <end position="264"/>
    </location>
</feature>
<feature type="transmembrane region" description="Helical" evidence="1">
    <location>
        <begin position="158"/>
        <end position="180"/>
    </location>
</feature>
<organism evidence="2 3">
    <name type="scientific">Wansuia hejianensis</name>
    <dbReference type="NCBI Taxonomy" id="2763667"/>
    <lineage>
        <taxon>Bacteria</taxon>
        <taxon>Bacillati</taxon>
        <taxon>Bacillota</taxon>
        <taxon>Clostridia</taxon>
        <taxon>Lachnospirales</taxon>
        <taxon>Lachnospiraceae</taxon>
        <taxon>Wansuia</taxon>
    </lineage>
</organism>
<comment type="caution">
    <text evidence="2">The sequence shown here is derived from an EMBL/GenBank/DDBJ whole genome shotgun (WGS) entry which is preliminary data.</text>
</comment>
<feature type="transmembrane region" description="Helical" evidence="1">
    <location>
        <begin position="329"/>
        <end position="350"/>
    </location>
</feature>
<dbReference type="InterPro" id="IPR008537">
    <property type="entry name" value="DUF819"/>
</dbReference>
<keyword evidence="3" id="KW-1185">Reference proteome</keyword>
<proteinExistence type="predicted"/>
<dbReference type="PANTHER" id="PTHR34289:SF8">
    <property type="entry name" value="DUF819 DOMAIN-CONTAINING PROTEIN"/>
    <property type="match status" value="1"/>
</dbReference>
<keyword evidence="1" id="KW-1133">Transmembrane helix</keyword>
<dbReference type="AlphaFoldDB" id="A0A926INE2"/>
<keyword evidence="1" id="KW-0812">Transmembrane</keyword>
<accession>A0A926INE2</accession>
<dbReference type="PANTHER" id="PTHR34289">
    <property type="entry name" value="PROTEIN, PUTATIVE (DUF819)-RELATED"/>
    <property type="match status" value="1"/>
</dbReference>
<sequence length="386" mass="41851">MITSGFMYLSFLILLAGLIVWAEKKFPGKFFKYVPAVVLLYFIAMLLSTFGVWEKTDEVNNYYKTVKDNLLPAMIFLMLLRCDLRKIFKLGPNMLLGFFSASISIGIGFIVTYFIFKGFYETDTWKAFAALCGSWMGGTGNMVAIQGALNIPDSKLGYALLMDSINYAIWVMILLGLVPFGDKFNKWTKADTKIIDEVGEELKRSQEETRKNIEFADLILLTGVSLFVSALSMSIGGKLPESDFLSATTWTVIIATTLGVLGAMTPLAKLPGSSQISNLMLYTIVALIASRANFAELAQAPLYIISGFVILGIHALVMALIAKLFKLDLFTCGVASLANIGGVASAPILAAAYSEALIPIGVLMAMMGYIVGTGGGLIVAKIMSIL</sequence>
<feature type="transmembrane region" description="Helical" evidence="1">
    <location>
        <begin position="6"/>
        <end position="22"/>
    </location>
</feature>
<feature type="transmembrane region" description="Helical" evidence="1">
    <location>
        <begin position="94"/>
        <end position="116"/>
    </location>
</feature>
<keyword evidence="1" id="KW-0472">Membrane</keyword>
<feature type="transmembrane region" description="Helical" evidence="1">
    <location>
        <begin position="34"/>
        <end position="53"/>
    </location>
</feature>
<dbReference type="RefSeq" id="WP_249324227.1">
    <property type="nucleotide sequence ID" value="NZ_JACRTK010000004.1"/>
</dbReference>
<feature type="transmembrane region" description="Helical" evidence="1">
    <location>
        <begin position="300"/>
        <end position="322"/>
    </location>
</feature>
<evidence type="ECO:0000256" key="1">
    <source>
        <dbReference type="SAM" id="Phobius"/>
    </source>
</evidence>
<evidence type="ECO:0000313" key="3">
    <source>
        <dbReference type="Proteomes" id="UP000601522"/>
    </source>
</evidence>
<dbReference type="Pfam" id="PF05684">
    <property type="entry name" value="DUF819"/>
    <property type="match status" value="1"/>
</dbReference>
<gene>
    <name evidence="2" type="ORF">H8689_09585</name>
</gene>
<dbReference type="EMBL" id="JACRTK010000004">
    <property type="protein sequence ID" value="MBC8591360.1"/>
    <property type="molecule type" value="Genomic_DNA"/>
</dbReference>
<feature type="transmembrane region" description="Helical" evidence="1">
    <location>
        <begin position="213"/>
        <end position="232"/>
    </location>
</feature>
<feature type="transmembrane region" description="Helical" evidence="1">
    <location>
        <begin position="276"/>
        <end position="294"/>
    </location>
</feature>
<protein>
    <submittedName>
        <fullName evidence="2">DUF819 domain-containing protein</fullName>
    </submittedName>
</protein>